<proteinExistence type="inferred from homology"/>
<organism evidence="14 15">
    <name type="scientific">Lichenibacterium ramalinae</name>
    <dbReference type="NCBI Taxonomy" id="2316527"/>
    <lineage>
        <taxon>Bacteria</taxon>
        <taxon>Pseudomonadati</taxon>
        <taxon>Pseudomonadota</taxon>
        <taxon>Alphaproteobacteria</taxon>
        <taxon>Hyphomicrobiales</taxon>
        <taxon>Lichenihabitantaceae</taxon>
        <taxon>Lichenibacterium</taxon>
    </lineage>
</organism>
<evidence type="ECO:0000256" key="8">
    <source>
        <dbReference type="ARBA" id="ARBA00030473"/>
    </source>
</evidence>
<dbReference type="FunFam" id="1.50.10.10:FF:000005">
    <property type="entry name" value="Glycosyl hydrolase, glucoamylase"/>
    <property type="match status" value="1"/>
</dbReference>
<comment type="cofactor">
    <cofactor evidence="10">
        <name>phosphate</name>
        <dbReference type="ChEBI" id="CHEBI:43474"/>
    </cofactor>
</comment>
<dbReference type="GO" id="GO:0004555">
    <property type="term" value="F:alpha,alpha-trehalase activity"/>
    <property type="evidence" value="ECO:0007669"/>
    <property type="project" value="UniProtKB-EC"/>
</dbReference>
<keyword evidence="6" id="KW-0119">Carbohydrate metabolism</keyword>
<protein>
    <recommendedName>
        <fullName evidence="4">Trehalase</fullName>
        <ecNumber evidence="3">3.2.1.28</ecNumber>
    </recommendedName>
    <alternativeName>
        <fullName evidence="8">Alpha,alpha-trehalase</fullName>
    </alternativeName>
    <alternativeName>
        <fullName evidence="9">Alpha,alpha-trehalose glucohydrolase</fullName>
    </alternativeName>
</protein>
<feature type="domain" description="GH15-like" evidence="12">
    <location>
        <begin position="221"/>
        <end position="584"/>
    </location>
</feature>
<dbReference type="Gene3D" id="1.50.10.10">
    <property type="match status" value="1"/>
</dbReference>
<keyword evidence="15" id="KW-1185">Reference proteome</keyword>
<dbReference type="InterPro" id="IPR008928">
    <property type="entry name" value="6-hairpin_glycosidase_sf"/>
</dbReference>
<evidence type="ECO:0000256" key="5">
    <source>
        <dbReference type="ARBA" id="ARBA00022801"/>
    </source>
</evidence>
<evidence type="ECO:0000256" key="11">
    <source>
        <dbReference type="ARBA" id="ARBA00060615"/>
    </source>
</evidence>
<evidence type="ECO:0000256" key="4">
    <source>
        <dbReference type="ARBA" id="ARBA00019905"/>
    </source>
</evidence>
<dbReference type="SUPFAM" id="SSF48208">
    <property type="entry name" value="Six-hairpin glycosidases"/>
    <property type="match status" value="1"/>
</dbReference>
<dbReference type="InterPro" id="IPR045582">
    <property type="entry name" value="Trehalase-like_N"/>
</dbReference>
<keyword evidence="5 14" id="KW-0378">Hydrolase</keyword>
<evidence type="ECO:0000259" key="12">
    <source>
        <dbReference type="Pfam" id="PF00723"/>
    </source>
</evidence>
<comment type="catalytic activity">
    <reaction evidence="1">
        <text>alpha,alpha-trehalose + H2O = alpha-D-glucose + beta-D-glucose</text>
        <dbReference type="Rhea" id="RHEA:32675"/>
        <dbReference type="ChEBI" id="CHEBI:15377"/>
        <dbReference type="ChEBI" id="CHEBI:15903"/>
        <dbReference type="ChEBI" id="CHEBI:16551"/>
        <dbReference type="ChEBI" id="CHEBI:17925"/>
        <dbReference type="EC" id="3.2.1.28"/>
    </reaction>
</comment>
<evidence type="ECO:0000256" key="3">
    <source>
        <dbReference type="ARBA" id="ARBA00012757"/>
    </source>
</evidence>
<comment type="similarity">
    <text evidence="2">Belongs to the glycosyl hydrolase 15 family.</text>
</comment>
<evidence type="ECO:0000313" key="15">
    <source>
        <dbReference type="Proteomes" id="UP000289411"/>
    </source>
</evidence>
<reference evidence="14 15" key="1">
    <citation type="submission" date="2018-09" db="EMBL/GenBank/DDBJ databases">
        <authorList>
            <person name="Grouzdev D.S."/>
            <person name="Krutkina M.S."/>
        </authorList>
    </citation>
    <scope>NUCLEOTIDE SEQUENCE [LARGE SCALE GENOMIC DNA]</scope>
    <source>
        <strain evidence="14 15">RmlP001</strain>
    </source>
</reference>
<dbReference type="Pfam" id="PF00723">
    <property type="entry name" value="Glyco_hydro_15"/>
    <property type="match status" value="1"/>
</dbReference>
<reference evidence="14 15" key="2">
    <citation type="submission" date="2019-02" db="EMBL/GenBank/DDBJ databases">
        <title>'Lichenibacterium ramalinii' gen. nov. sp. nov., 'Lichenibacterium minor' gen. nov. sp. nov.</title>
        <authorList>
            <person name="Pankratov T."/>
        </authorList>
    </citation>
    <scope>NUCLEOTIDE SEQUENCE [LARGE SCALE GENOMIC DNA]</scope>
    <source>
        <strain evidence="14 15">RmlP001</strain>
    </source>
</reference>
<comment type="pathway">
    <text evidence="11">Glycan degradation; trehalose degradation; D-glucose from alpha,alpha-trehalose: step 1/1.</text>
</comment>
<dbReference type="AlphaFoldDB" id="A0A4Q2R9C9"/>
<comment type="caution">
    <text evidence="14">The sequence shown here is derived from an EMBL/GenBank/DDBJ whole genome shotgun (WGS) entry which is preliminary data.</text>
</comment>
<dbReference type="Proteomes" id="UP000289411">
    <property type="component" value="Unassembled WGS sequence"/>
</dbReference>
<dbReference type="GO" id="GO:0005993">
    <property type="term" value="P:trehalose catabolic process"/>
    <property type="evidence" value="ECO:0007669"/>
    <property type="project" value="UniProtKB-ARBA"/>
</dbReference>
<keyword evidence="7" id="KW-0326">Glycosidase</keyword>
<dbReference type="EMBL" id="QYBC01000019">
    <property type="protein sequence ID" value="RYB02505.1"/>
    <property type="molecule type" value="Genomic_DNA"/>
</dbReference>
<name>A0A4Q2R9C9_9HYPH</name>
<sequence>MALRIEDYALIGNCESAALVGRDGSIDWMALPRFDSHASFAALLGTPENGRWQIAPAVPVTRVTRRYREGTLVLETRFETEAGTVLLVDAMGRREGHGDVVRLVRAESGSVPMRVEIVLRPGYGTVVPWVSRLADGRVAAVAGPDRYVLDTTVPLRGQDFRTLGEFTAEEGADTAFTLTWSPSFHPVPQAVDPAQIIELVTEDWTDWARSHRTETAGDWVEVVQRSLITLKALTHYETGGIVAAPTTSLPEQLGGPRNWDYRYCWLRDATLTLYALLTSGFLEEASAWRDWLIRAIAGSPDQMQIMYGIAGERRLEEYEVPWLAGYEGSTPVRIGNAAAGQLQLDVYGEVLDAMYQARRLGLAPDDNGWNLERALVGHLETIWQQPDEGIWEVRGGRKHFTASKVMVWAAFDRAIRSVEEYGLAGPVDRWRGVRDQVHREVCERGFSAEKGCFTQYYGGTSLDASLLLMAMVGFLPADDPRVVATVKAIEDHLLEDGFVKRYDETGNVDGLAGGHEGAFLPCSFWLADNYVLMGRLDEARALFERLIALRNDVGLLSEEYDSVAKRQVGNFPQAFTHVALINTAHNLSREFGPAQHRAESKETGAAVS</sequence>
<dbReference type="InterPro" id="IPR011613">
    <property type="entry name" value="GH15-like"/>
</dbReference>
<evidence type="ECO:0000256" key="10">
    <source>
        <dbReference type="ARBA" id="ARBA00053030"/>
    </source>
</evidence>
<evidence type="ECO:0000256" key="2">
    <source>
        <dbReference type="ARBA" id="ARBA00006188"/>
    </source>
</evidence>
<dbReference type="PANTHER" id="PTHR31616">
    <property type="entry name" value="TREHALASE"/>
    <property type="match status" value="1"/>
</dbReference>
<evidence type="ECO:0000256" key="7">
    <source>
        <dbReference type="ARBA" id="ARBA00023295"/>
    </source>
</evidence>
<evidence type="ECO:0000256" key="6">
    <source>
        <dbReference type="ARBA" id="ARBA00023277"/>
    </source>
</evidence>
<dbReference type="OrthoDB" id="3902805at2"/>
<dbReference type="RefSeq" id="WP_129221037.1">
    <property type="nucleotide sequence ID" value="NZ_QYBC01000019.1"/>
</dbReference>
<dbReference type="EC" id="3.2.1.28" evidence="3"/>
<dbReference type="PANTHER" id="PTHR31616:SF0">
    <property type="entry name" value="GLUCAN 1,4-ALPHA-GLUCOSIDASE"/>
    <property type="match status" value="1"/>
</dbReference>
<evidence type="ECO:0000313" key="14">
    <source>
        <dbReference type="EMBL" id="RYB02505.1"/>
    </source>
</evidence>
<dbReference type="InterPro" id="IPR012341">
    <property type="entry name" value="6hp_glycosidase-like_sf"/>
</dbReference>
<evidence type="ECO:0000256" key="9">
    <source>
        <dbReference type="ARBA" id="ARBA00031637"/>
    </source>
</evidence>
<accession>A0A4Q2R9C9</accession>
<feature type="domain" description="Trehalase-like N-terminal" evidence="13">
    <location>
        <begin position="2"/>
        <end position="136"/>
    </location>
</feature>
<dbReference type="Pfam" id="PF19291">
    <property type="entry name" value="TREH_N"/>
    <property type="match status" value="1"/>
</dbReference>
<evidence type="ECO:0000259" key="13">
    <source>
        <dbReference type="Pfam" id="PF19291"/>
    </source>
</evidence>
<gene>
    <name evidence="14" type="ORF">D3272_20285</name>
</gene>
<evidence type="ECO:0000256" key="1">
    <source>
        <dbReference type="ARBA" id="ARBA00001576"/>
    </source>
</evidence>